<sequence length="299" mass="33105">MTLKSGEKIAEIKNASKKFGKNHALKDVSLSIYSGEILSILGPNGAGKTTLISLMLGRLSLTSGNIKIFNFSPADIRLKRMCGAMLQVSGLPDMSTIKEQITLFQSYYSMPMPYAQIIQLAKLKGIENQFCKNLSGGQKQRLLFAISICGNPKLLFLDEPSAGMDASMRKSLWDTIIKLKQAGTSIVLTTHYLEEADQLSDRIIMLNQGEIIQQGSPDEIKSSFNKKTIKFICPLAINEFNLSNNSIQKIGKYYEITCKDSAKTMHDIFTITNDISDLTIRGAALEDAFISLNEQENTQ</sequence>
<dbReference type="PANTHER" id="PTHR42711">
    <property type="entry name" value="ABC TRANSPORTER ATP-BINDING PROTEIN"/>
    <property type="match status" value="1"/>
</dbReference>
<dbReference type="PROSITE" id="PS50893">
    <property type="entry name" value="ABC_TRANSPORTER_2"/>
    <property type="match status" value="1"/>
</dbReference>
<keyword evidence="2" id="KW-0547">Nucleotide-binding</keyword>
<dbReference type="InterPro" id="IPR003439">
    <property type="entry name" value="ABC_transporter-like_ATP-bd"/>
</dbReference>
<keyword evidence="3 5" id="KW-0067">ATP-binding</keyword>
<dbReference type="InterPro" id="IPR017871">
    <property type="entry name" value="ABC_transporter-like_CS"/>
</dbReference>
<accession>A0A3B0WAM6</accession>
<evidence type="ECO:0000256" key="2">
    <source>
        <dbReference type="ARBA" id="ARBA00022741"/>
    </source>
</evidence>
<dbReference type="GO" id="GO:0016887">
    <property type="term" value="F:ATP hydrolysis activity"/>
    <property type="evidence" value="ECO:0007669"/>
    <property type="project" value="InterPro"/>
</dbReference>
<dbReference type="InterPro" id="IPR027417">
    <property type="entry name" value="P-loop_NTPase"/>
</dbReference>
<dbReference type="Gene3D" id="3.40.50.300">
    <property type="entry name" value="P-loop containing nucleotide triphosphate hydrolases"/>
    <property type="match status" value="1"/>
</dbReference>
<dbReference type="PROSITE" id="PS00211">
    <property type="entry name" value="ABC_TRANSPORTER_1"/>
    <property type="match status" value="1"/>
</dbReference>
<dbReference type="SUPFAM" id="SSF52540">
    <property type="entry name" value="P-loop containing nucleoside triphosphate hydrolases"/>
    <property type="match status" value="1"/>
</dbReference>
<dbReference type="EMBL" id="UOFC01000196">
    <property type="protein sequence ID" value="VAW48272.1"/>
    <property type="molecule type" value="Genomic_DNA"/>
</dbReference>
<evidence type="ECO:0000259" key="4">
    <source>
        <dbReference type="PROSITE" id="PS50893"/>
    </source>
</evidence>
<keyword evidence="1" id="KW-0813">Transport</keyword>
<dbReference type="PANTHER" id="PTHR42711:SF17">
    <property type="entry name" value="ABC TRANSPORTER ATP-BINDING PROTEIN"/>
    <property type="match status" value="1"/>
</dbReference>
<dbReference type="GO" id="GO:0005524">
    <property type="term" value="F:ATP binding"/>
    <property type="evidence" value="ECO:0007669"/>
    <property type="project" value="UniProtKB-KW"/>
</dbReference>
<organism evidence="5">
    <name type="scientific">hydrothermal vent metagenome</name>
    <dbReference type="NCBI Taxonomy" id="652676"/>
    <lineage>
        <taxon>unclassified sequences</taxon>
        <taxon>metagenomes</taxon>
        <taxon>ecological metagenomes</taxon>
    </lineage>
</organism>
<dbReference type="CDD" id="cd03230">
    <property type="entry name" value="ABC_DR_subfamily_A"/>
    <property type="match status" value="1"/>
</dbReference>
<dbReference type="InterPro" id="IPR003593">
    <property type="entry name" value="AAA+_ATPase"/>
</dbReference>
<protein>
    <submittedName>
        <fullName evidence="5">Efflux ABC transporter, ATP-binding protein</fullName>
    </submittedName>
</protein>
<reference evidence="5" key="1">
    <citation type="submission" date="2018-06" db="EMBL/GenBank/DDBJ databases">
        <authorList>
            <person name="Zhirakovskaya E."/>
        </authorList>
    </citation>
    <scope>NUCLEOTIDE SEQUENCE</scope>
</reference>
<evidence type="ECO:0000313" key="5">
    <source>
        <dbReference type="EMBL" id="VAW48272.1"/>
    </source>
</evidence>
<name>A0A3B0WAM6_9ZZZZ</name>
<evidence type="ECO:0000256" key="1">
    <source>
        <dbReference type="ARBA" id="ARBA00022448"/>
    </source>
</evidence>
<evidence type="ECO:0000256" key="3">
    <source>
        <dbReference type="ARBA" id="ARBA00022840"/>
    </source>
</evidence>
<gene>
    <name evidence="5" type="ORF">MNBD_GAMMA03-1263</name>
</gene>
<dbReference type="AlphaFoldDB" id="A0A3B0WAM6"/>
<proteinExistence type="predicted"/>
<dbReference type="InterPro" id="IPR050763">
    <property type="entry name" value="ABC_transporter_ATP-binding"/>
</dbReference>
<feature type="domain" description="ABC transporter" evidence="4">
    <location>
        <begin position="10"/>
        <end position="233"/>
    </location>
</feature>
<dbReference type="Pfam" id="PF00005">
    <property type="entry name" value="ABC_tran"/>
    <property type="match status" value="1"/>
</dbReference>
<dbReference type="SMART" id="SM00382">
    <property type="entry name" value="AAA"/>
    <property type="match status" value="1"/>
</dbReference>